<dbReference type="Pfam" id="PF02518">
    <property type="entry name" value="HATPase_c"/>
    <property type="match status" value="1"/>
</dbReference>
<evidence type="ECO:0000256" key="1">
    <source>
        <dbReference type="ARBA" id="ARBA00000085"/>
    </source>
</evidence>
<evidence type="ECO:0000256" key="7">
    <source>
        <dbReference type="ARBA" id="ARBA00022692"/>
    </source>
</evidence>
<dbReference type="PANTHER" id="PTHR45528:SF1">
    <property type="entry name" value="SENSOR HISTIDINE KINASE CPXA"/>
    <property type="match status" value="1"/>
</dbReference>
<keyword evidence="11 14" id="KW-1133">Transmembrane helix</keyword>
<keyword evidence="18" id="KW-1185">Reference proteome</keyword>
<dbReference type="PROSITE" id="PS50109">
    <property type="entry name" value="HIS_KIN"/>
    <property type="match status" value="1"/>
</dbReference>
<dbReference type="InterPro" id="IPR036097">
    <property type="entry name" value="HisK_dim/P_sf"/>
</dbReference>
<keyword evidence="7 14" id="KW-0812">Transmembrane</keyword>
<dbReference type="PANTHER" id="PTHR45528">
    <property type="entry name" value="SENSOR HISTIDINE KINASE CPXA"/>
    <property type="match status" value="1"/>
</dbReference>
<dbReference type="GO" id="GO:0000155">
    <property type="term" value="F:phosphorelay sensor kinase activity"/>
    <property type="evidence" value="ECO:0007669"/>
    <property type="project" value="InterPro"/>
</dbReference>
<keyword evidence="12" id="KW-0902">Two-component regulatory system</keyword>
<dbReference type="SMART" id="SM00304">
    <property type="entry name" value="HAMP"/>
    <property type="match status" value="1"/>
</dbReference>
<evidence type="ECO:0000256" key="6">
    <source>
        <dbReference type="ARBA" id="ARBA00022679"/>
    </source>
</evidence>
<dbReference type="InterPro" id="IPR003660">
    <property type="entry name" value="HAMP_dom"/>
</dbReference>
<dbReference type="Gene3D" id="1.10.287.130">
    <property type="match status" value="1"/>
</dbReference>
<dbReference type="InterPro" id="IPR036890">
    <property type="entry name" value="HATPase_C_sf"/>
</dbReference>
<name>A0A511ZEM1_9BACI</name>
<dbReference type="SUPFAM" id="SSF55874">
    <property type="entry name" value="ATPase domain of HSP90 chaperone/DNA topoisomerase II/histidine kinase"/>
    <property type="match status" value="1"/>
</dbReference>
<evidence type="ECO:0000256" key="13">
    <source>
        <dbReference type="ARBA" id="ARBA00023136"/>
    </source>
</evidence>
<keyword evidence="6" id="KW-0808">Transferase</keyword>
<dbReference type="PROSITE" id="PS50885">
    <property type="entry name" value="HAMP"/>
    <property type="match status" value="1"/>
</dbReference>
<evidence type="ECO:0000313" key="18">
    <source>
        <dbReference type="Proteomes" id="UP000321558"/>
    </source>
</evidence>
<dbReference type="RefSeq" id="WP_147208595.1">
    <property type="nucleotide sequence ID" value="NZ_BJYM01000002.1"/>
</dbReference>
<dbReference type="GO" id="GO:0005886">
    <property type="term" value="C:plasma membrane"/>
    <property type="evidence" value="ECO:0007669"/>
    <property type="project" value="UniProtKB-SubCell"/>
</dbReference>
<reference evidence="17 18" key="1">
    <citation type="submission" date="2019-07" db="EMBL/GenBank/DDBJ databases">
        <title>Whole genome shotgun sequence of Oceanobacillus sojae NBRC 105379.</title>
        <authorList>
            <person name="Hosoyama A."/>
            <person name="Uohara A."/>
            <person name="Ohji S."/>
            <person name="Ichikawa N."/>
        </authorList>
    </citation>
    <scope>NUCLEOTIDE SEQUENCE [LARGE SCALE GENOMIC DNA]</scope>
    <source>
        <strain evidence="17 18">NBRC 105379</strain>
    </source>
</reference>
<feature type="transmembrane region" description="Helical" evidence="14">
    <location>
        <begin position="6"/>
        <end position="29"/>
    </location>
</feature>
<evidence type="ECO:0000313" key="17">
    <source>
        <dbReference type="EMBL" id="GEN85892.1"/>
    </source>
</evidence>
<keyword evidence="8" id="KW-0547">Nucleotide-binding</keyword>
<keyword evidence="13 14" id="KW-0472">Membrane</keyword>
<protein>
    <recommendedName>
        <fullName evidence="3">histidine kinase</fullName>
        <ecNumber evidence="3">2.7.13.3</ecNumber>
    </recommendedName>
</protein>
<dbReference type="InterPro" id="IPR050398">
    <property type="entry name" value="HssS/ArlS-like"/>
</dbReference>
<dbReference type="CDD" id="cd06225">
    <property type="entry name" value="HAMP"/>
    <property type="match status" value="1"/>
</dbReference>
<dbReference type="PRINTS" id="PR00344">
    <property type="entry name" value="BCTRLSENSOR"/>
</dbReference>
<keyword evidence="9" id="KW-0418">Kinase</keyword>
<evidence type="ECO:0000256" key="3">
    <source>
        <dbReference type="ARBA" id="ARBA00012438"/>
    </source>
</evidence>
<dbReference type="EMBL" id="BJYM01000002">
    <property type="protein sequence ID" value="GEN85892.1"/>
    <property type="molecule type" value="Genomic_DNA"/>
</dbReference>
<evidence type="ECO:0000256" key="5">
    <source>
        <dbReference type="ARBA" id="ARBA00022553"/>
    </source>
</evidence>
<evidence type="ECO:0000259" key="16">
    <source>
        <dbReference type="PROSITE" id="PS50885"/>
    </source>
</evidence>
<evidence type="ECO:0000256" key="9">
    <source>
        <dbReference type="ARBA" id="ARBA00022777"/>
    </source>
</evidence>
<dbReference type="CDD" id="cd00082">
    <property type="entry name" value="HisKA"/>
    <property type="match status" value="1"/>
</dbReference>
<organism evidence="17 18">
    <name type="scientific">Oceanobacillus sojae</name>
    <dbReference type="NCBI Taxonomy" id="582851"/>
    <lineage>
        <taxon>Bacteria</taxon>
        <taxon>Bacillati</taxon>
        <taxon>Bacillota</taxon>
        <taxon>Bacilli</taxon>
        <taxon>Bacillales</taxon>
        <taxon>Bacillaceae</taxon>
        <taxon>Oceanobacillus</taxon>
    </lineage>
</organism>
<feature type="domain" description="HAMP" evidence="16">
    <location>
        <begin position="188"/>
        <end position="235"/>
    </location>
</feature>
<dbReference type="EC" id="2.7.13.3" evidence="3"/>
<evidence type="ECO:0000256" key="12">
    <source>
        <dbReference type="ARBA" id="ARBA00023012"/>
    </source>
</evidence>
<dbReference type="AlphaFoldDB" id="A0A511ZEM1"/>
<keyword evidence="10" id="KW-0067">ATP-binding</keyword>
<dbReference type="Pfam" id="PF00512">
    <property type="entry name" value="HisKA"/>
    <property type="match status" value="1"/>
</dbReference>
<comment type="catalytic activity">
    <reaction evidence="1">
        <text>ATP + protein L-histidine = ADP + protein N-phospho-L-histidine.</text>
        <dbReference type="EC" id="2.7.13.3"/>
    </reaction>
</comment>
<feature type="transmembrane region" description="Helical" evidence="14">
    <location>
        <begin position="160"/>
        <end position="181"/>
    </location>
</feature>
<keyword evidence="4" id="KW-1003">Cell membrane</keyword>
<evidence type="ECO:0000256" key="8">
    <source>
        <dbReference type="ARBA" id="ARBA00022741"/>
    </source>
</evidence>
<accession>A0A511ZEM1</accession>
<dbReference type="SMART" id="SM00388">
    <property type="entry name" value="HisKA"/>
    <property type="match status" value="1"/>
</dbReference>
<evidence type="ECO:0000256" key="2">
    <source>
        <dbReference type="ARBA" id="ARBA00004651"/>
    </source>
</evidence>
<comment type="caution">
    <text evidence="17">The sequence shown here is derived from an EMBL/GenBank/DDBJ whole genome shotgun (WGS) entry which is preliminary data.</text>
</comment>
<keyword evidence="5" id="KW-0597">Phosphoprotein</keyword>
<evidence type="ECO:0000256" key="4">
    <source>
        <dbReference type="ARBA" id="ARBA00022475"/>
    </source>
</evidence>
<dbReference type="SUPFAM" id="SSF158472">
    <property type="entry name" value="HAMP domain-like"/>
    <property type="match status" value="1"/>
</dbReference>
<dbReference type="SUPFAM" id="SSF47384">
    <property type="entry name" value="Homodimeric domain of signal transducing histidine kinase"/>
    <property type="match status" value="1"/>
</dbReference>
<dbReference type="OrthoDB" id="335833at2"/>
<dbReference type="GO" id="GO:0005524">
    <property type="term" value="F:ATP binding"/>
    <property type="evidence" value="ECO:0007669"/>
    <property type="project" value="UniProtKB-KW"/>
</dbReference>
<dbReference type="Pfam" id="PF00672">
    <property type="entry name" value="HAMP"/>
    <property type="match status" value="1"/>
</dbReference>
<comment type="subcellular location">
    <subcellularLocation>
        <location evidence="2">Cell membrane</location>
        <topology evidence="2">Multi-pass membrane protein</topology>
    </subcellularLocation>
</comment>
<dbReference type="InterPro" id="IPR004358">
    <property type="entry name" value="Sig_transdc_His_kin-like_C"/>
</dbReference>
<evidence type="ECO:0000256" key="10">
    <source>
        <dbReference type="ARBA" id="ARBA00022840"/>
    </source>
</evidence>
<dbReference type="InterPro" id="IPR003661">
    <property type="entry name" value="HisK_dim/P_dom"/>
</dbReference>
<dbReference type="Gene3D" id="3.30.565.10">
    <property type="entry name" value="Histidine kinase-like ATPase, C-terminal domain"/>
    <property type="match status" value="1"/>
</dbReference>
<dbReference type="Proteomes" id="UP000321558">
    <property type="component" value="Unassembled WGS sequence"/>
</dbReference>
<gene>
    <name evidence="17" type="ORF">OSO01_06310</name>
</gene>
<dbReference type="Gene3D" id="6.10.340.10">
    <property type="match status" value="1"/>
</dbReference>
<dbReference type="InterPro" id="IPR003594">
    <property type="entry name" value="HATPase_dom"/>
</dbReference>
<evidence type="ECO:0000256" key="14">
    <source>
        <dbReference type="SAM" id="Phobius"/>
    </source>
</evidence>
<proteinExistence type="predicted"/>
<dbReference type="SMART" id="SM00387">
    <property type="entry name" value="HATPase_c"/>
    <property type="match status" value="1"/>
</dbReference>
<dbReference type="InterPro" id="IPR005467">
    <property type="entry name" value="His_kinase_dom"/>
</dbReference>
<evidence type="ECO:0000256" key="11">
    <source>
        <dbReference type="ARBA" id="ARBA00022989"/>
    </source>
</evidence>
<feature type="domain" description="Histidine kinase" evidence="15">
    <location>
        <begin position="250"/>
        <end position="485"/>
    </location>
</feature>
<sequence>MKIKNWLMVSHLVVMLLPVVAVYLLYVSLQNYNQEEDLKEYLEFQKLVSDLDSELNDASLYKRVGDERYQQLQKLGNASLRVDLYRYDGVQLFSTMEPEAIFTMQKSQDTLLENLNAMQKKARTYSYKKSVFDEDKQLAGIYEITQGREAWVETTNQNMLIMLISSGVFFILLYAIVITAINRKLNCPMNQLQEHMQAFADGKEMDKKLIQSRDEIGELNTHFEEMKNQIIETREALVKQQKEKEYMIAALSHDLKTPLTVVRTYTEALEDYDLTKEDRVEYQTILHDKLEHMKQMIDDLSIFTALQSSKNTLQSVQVNGNEFFEMLFSGYEEPCARKDIRLTTEWAVRNAYELDPKQMIRLIDNLMDNSIRYTPQHKQIWLAAVASTKSLPDWIFPSFKEEVNRWREAGTVILIQNEGKGMEESQLEKVFEPFFQDNASRGKGATSGLGLSIAKIIMENHKGKINIWSSENEGTLFVCWIKERG</sequence>
<evidence type="ECO:0000259" key="15">
    <source>
        <dbReference type="PROSITE" id="PS50109"/>
    </source>
</evidence>